<feature type="chain" id="PRO_5014698897" description="Ice-binding protein C-terminal domain-containing protein" evidence="1">
    <location>
        <begin position="24"/>
        <end position="231"/>
    </location>
</feature>
<dbReference type="Proteomes" id="UP000235916">
    <property type="component" value="Unassembled WGS sequence"/>
</dbReference>
<accession>A0A2N8L439</accession>
<dbReference type="EMBL" id="POSP01000001">
    <property type="protein sequence ID" value="PND40475.1"/>
    <property type="molecule type" value="Genomic_DNA"/>
</dbReference>
<dbReference type="NCBIfam" id="TIGR02595">
    <property type="entry name" value="PEP_CTERM"/>
    <property type="match status" value="1"/>
</dbReference>
<dbReference type="AlphaFoldDB" id="A0A2N8L439"/>
<protein>
    <recommendedName>
        <fullName evidence="2">Ice-binding protein C-terminal domain-containing protein</fullName>
    </recommendedName>
</protein>
<sequence>MSTLFKKTLTAATLALIAGTASAASVDLLFVNNSGELELDTSYTDTAGRQLESFGYATGALQFENRAGASFYAFCVELAQDYASTRRGFQTYSEGSFSAGENKLLQGLFATSFSNSLNASQQAAFQTAVWEITHETAGNPLNVAAGQGAFFVQGLGGATVAEQNAFVASVNGYLQAAASYNGPDLYTITKLSNADYQDLLTVSAVPEPGSLAMIMAGLGVIGFTARRRRQA</sequence>
<keyword evidence="1" id="KW-0732">Signal</keyword>
<evidence type="ECO:0000313" key="3">
    <source>
        <dbReference type="EMBL" id="PND40475.1"/>
    </source>
</evidence>
<reference evidence="3 4" key="1">
    <citation type="submission" date="2018-01" db="EMBL/GenBank/DDBJ databases">
        <title>Draft genome sequence of Paucibacter aquatile CR182 isolated from freshwater of the Nakdong River.</title>
        <authorList>
            <person name="Choi A."/>
            <person name="Chung E.J."/>
        </authorList>
    </citation>
    <scope>NUCLEOTIDE SEQUENCE [LARGE SCALE GENOMIC DNA]</scope>
    <source>
        <strain evidence="3 4">CR182</strain>
    </source>
</reference>
<proteinExistence type="predicted"/>
<name>A0A2N8L439_9BURK</name>
<organism evidence="3 4">
    <name type="scientific">Kinneretia aquatilis</name>
    <dbReference type="NCBI Taxonomy" id="2070761"/>
    <lineage>
        <taxon>Bacteria</taxon>
        <taxon>Pseudomonadati</taxon>
        <taxon>Pseudomonadota</taxon>
        <taxon>Betaproteobacteria</taxon>
        <taxon>Burkholderiales</taxon>
        <taxon>Sphaerotilaceae</taxon>
        <taxon>Roseateles</taxon>
    </lineage>
</organism>
<dbReference type="Pfam" id="PF07589">
    <property type="entry name" value="PEP-CTERM"/>
    <property type="match status" value="1"/>
</dbReference>
<dbReference type="InterPro" id="IPR013424">
    <property type="entry name" value="Ice-binding_C"/>
</dbReference>
<feature type="domain" description="Ice-binding protein C-terminal" evidence="2">
    <location>
        <begin position="204"/>
        <end position="228"/>
    </location>
</feature>
<keyword evidence="4" id="KW-1185">Reference proteome</keyword>
<dbReference type="RefSeq" id="WP_102766609.1">
    <property type="nucleotide sequence ID" value="NZ_POSP01000001.1"/>
</dbReference>
<evidence type="ECO:0000259" key="2">
    <source>
        <dbReference type="Pfam" id="PF07589"/>
    </source>
</evidence>
<evidence type="ECO:0000313" key="4">
    <source>
        <dbReference type="Proteomes" id="UP000235916"/>
    </source>
</evidence>
<comment type="caution">
    <text evidence="3">The sequence shown here is derived from an EMBL/GenBank/DDBJ whole genome shotgun (WGS) entry which is preliminary data.</text>
</comment>
<gene>
    <name evidence="3" type="ORF">C1O66_01960</name>
</gene>
<evidence type="ECO:0000256" key="1">
    <source>
        <dbReference type="SAM" id="SignalP"/>
    </source>
</evidence>
<feature type="signal peptide" evidence="1">
    <location>
        <begin position="1"/>
        <end position="23"/>
    </location>
</feature>